<dbReference type="EMBL" id="QXFT01004360">
    <property type="protein sequence ID" value="KAE9278478.1"/>
    <property type="molecule type" value="Genomic_DNA"/>
</dbReference>
<evidence type="ECO:0000313" key="3">
    <source>
        <dbReference type="EMBL" id="KAE8974892.1"/>
    </source>
</evidence>
<keyword evidence="6" id="KW-1185">Reference proteome</keyword>
<sequence>MSPTMCICTVPITAHLLTVTAAIAKSSALRSGMAKPPIDRGSAAKSASIQARMPVISAENCPCHT</sequence>
<evidence type="ECO:0000256" key="1">
    <source>
        <dbReference type="SAM" id="SignalP"/>
    </source>
</evidence>
<dbReference type="EMBL" id="QXFU01004364">
    <property type="protein sequence ID" value="KAE8969167.1"/>
    <property type="molecule type" value="Genomic_DNA"/>
</dbReference>
<evidence type="ECO:0008006" key="8">
    <source>
        <dbReference type="Google" id="ProtNLM"/>
    </source>
</evidence>
<dbReference type="AlphaFoldDB" id="A0A6A3HIM0"/>
<evidence type="ECO:0000313" key="4">
    <source>
        <dbReference type="EMBL" id="KAE9278478.1"/>
    </source>
</evidence>
<name>A0A6A3HIM0_9STRA</name>
<protein>
    <recommendedName>
        <fullName evidence="8">RxLR effector protein</fullName>
    </recommendedName>
</protein>
<dbReference type="EMBL" id="QXFV01003658">
    <property type="protein sequence ID" value="KAE8974892.1"/>
    <property type="molecule type" value="Genomic_DNA"/>
</dbReference>
<evidence type="ECO:0000313" key="5">
    <source>
        <dbReference type="Proteomes" id="UP000429607"/>
    </source>
</evidence>
<proteinExistence type="predicted"/>
<gene>
    <name evidence="3" type="ORF">PR001_g25864</name>
    <name evidence="2" type="ORF">PR002_g27518</name>
    <name evidence="4" type="ORF">PR003_g28511</name>
</gene>
<reference evidence="5 7" key="1">
    <citation type="submission" date="2018-09" db="EMBL/GenBank/DDBJ databases">
        <title>Genomic investigation of the strawberry pathogen Phytophthora fragariae indicates pathogenicity is determined by transcriptional variation in three key races.</title>
        <authorList>
            <person name="Adams T.M."/>
            <person name="Armitage A.D."/>
            <person name="Sobczyk M.K."/>
            <person name="Bates H.J."/>
            <person name="Dunwell J.M."/>
            <person name="Nellist C.F."/>
            <person name="Harrison R.J."/>
        </authorList>
    </citation>
    <scope>NUCLEOTIDE SEQUENCE [LARGE SCALE GENOMIC DNA]</scope>
    <source>
        <strain evidence="3 5">SCRP249</strain>
        <strain evidence="2 7">SCRP324</strain>
        <strain evidence="4 6">SCRP333</strain>
    </source>
</reference>
<accession>A0A6A3HIM0</accession>
<organism evidence="2 7">
    <name type="scientific">Phytophthora rubi</name>
    <dbReference type="NCBI Taxonomy" id="129364"/>
    <lineage>
        <taxon>Eukaryota</taxon>
        <taxon>Sar</taxon>
        <taxon>Stramenopiles</taxon>
        <taxon>Oomycota</taxon>
        <taxon>Peronosporomycetes</taxon>
        <taxon>Peronosporales</taxon>
        <taxon>Peronosporaceae</taxon>
        <taxon>Phytophthora</taxon>
    </lineage>
</organism>
<comment type="caution">
    <text evidence="2">The sequence shown here is derived from an EMBL/GenBank/DDBJ whole genome shotgun (WGS) entry which is preliminary data.</text>
</comment>
<dbReference type="Proteomes" id="UP000429607">
    <property type="component" value="Unassembled WGS sequence"/>
</dbReference>
<dbReference type="Proteomes" id="UP000435112">
    <property type="component" value="Unassembled WGS sequence"/>
</dbReference>
<dbReference type="Proteomes" id="UP000434957">
    <property type="component" value="Unassembled WGS sequence"/>
</dbReference>
<evidence type="ECO:0000313" key="6">
    <source>
        <dbReference type="Proteomes" id="UP000434957"/>
    </source>
</evidence>
<feature type="chain" id="PRO_5036379658" description="RxLR effector protein" evidence="1">
    <location>
        <begin position="23"/>
        <end position="65"/>
    </location>
</feature>
<feature type="signal peptide" evidence="1">
    <location>
        <begin position="1"/>
        <end position="22"/>
    </location>
</feature>
<evidence type="ECO:0000313" key="7">
    <source>
        <dbReference type="Proteomes" id="UP000435112"/>
    </source>
</evidence>
<evidence type="ECO:0000313" key="2">
    <source>
        <dbReference type="EMBL" id="KAE8969167.1"/>
    </source>
</evidence>
<keyword evidence="1" id="KW-0732">Signal</keyword>